<accession>A0ABD5UUG7</accession>
<evidence type="ECO:0000313" key="4">
    <source>
        <dbReference type="EMBL" id="MFC6893199.1"/>
    </source>
</evidence>
<organism evidence="4 5">
    <name type="scientific">Halopenitus salinus</name>
    <dbReference type="NCBI Taxonomy" id="1198295"/>
    <lineage>
        <taxon>Archaea</taxon>
        <taxon>Methanobacteriati</taxon>
        <taxon>Methanobacteriota</taxon>
        <taxon>Stenosarchaea group</taxon>
        <taxon>Halobacteria</taxon>
        <taxon>Halobacteriales</taxon>
        <taxon>Haloferacaceae</taxon>
        <taxon>Halopenitus</taxon>
    </lineage>
</organism>
<dbReference type="Pfam" id="PF07705">
    <property type="entry name" value="CARDB"/>
    <property type="match status" value="1"/>
</dbReference>
<feature type="region of interest" description="Disordered" evidence="1">
    <location>
        <begin position="1"/>
        <end position="20"/>
    </location>
</feature>
<dbReference type="InterPro" id="IPR013783">
    <property type="entry name" value="Ig-like_fold"/>
</dbReference>
<feature type="domain" description="CARDB" evidence="3">
    <location>
        <begin position="489"/>
        <end position="560"/>
    </location>
</feature>
<gene>
    <name evidence="4" type="ORF">ACFQE9_11380</name>
</gene>
<evidence type="ECO:0000313" key="5">
    <source>
        <dbReference type="Proteomes" id="UP001596296"/>
    </source>
</evidence>
<dbReference type="RefSeq" id="WP_379744505.1">
    <property type="nucleotide sequence ID" value="NZ_JBHSVN010000001.1"/>
</dbReference>
<dbReference type="InterPro" id="IPR011635">
    <property type="entry name" value="CARDB"/>
</dbReference>
<evidence type="ECO:0000256" key="2">
    <source>
        <dbReference type="SAM" id="Phobius"/>
    </source>
</evidence>
<reference evidence="4 5" key="1">
    <citation type="journal article" date="2019" name="Int. J. Syst. Evol. Microbiol.">
        <title>The Global Catalogue of Microorganisms (GCM) 10K type strain sequencing project: providing services to taxonomists for standard genome sequencing and annotation.</title>
        <authorList>
            <consortium name="The Broad Institute Genomics Platform"/>
            <consortium name="The Broad Institute Genome Sequencing Center for Infectious Disease"/>
            <person name="Wu L."/>
            <person name="Ma J."/>
        </authorList>
    </citation>
    <scope>NUCLEOTIDE SEQUENCE [LARGE SCALE GENOMIC DNA]</scope>
    <source>
        <strain evidence="4 5">SKJ47</strain>
    </source>
</reference>
<feature type="compositionally biased region" description="Gly residues" evidence="1">
    <location>
        <begin position="666"/>
        <end position="679"/>
    </location>
</feature>
<evidence type="ECO:0000259" key="3">
    <source>
        <dbReference type="Pfam" id="PF07705"/>
    </source>
</evidence>
<name>A0ABD5UUG7_9EURY</name>
<keyword evidence="2" id="KW-0812">Transmembrane</keyword>
<dbReference type="Proteomes" id="UP001596296">
    <property type="component" value="Unassembled WGS sequence"/>
</dbReference>
<feature type="region of interest" description="Disordered" evidence="1">
    <location>
        <begin position="661"/>
        <end position="687"/>
    </location>
</feature>
<comment type="caution">
    <text evidence="4">The sequence shown here is derived from an EMBL/GenBank/DDBJ whole genome shotgun (WGS) entry which is preliminary data.</text>
</comment>
<keyword evidence="2" id="KW-0472">Membrane</keyword>
<feature type="transmembrane region" description="Helical" evidence="2">
    <location>
        <begin position="690"/>
        <end position="709"/>
    </location>
</feature>
<dbReference type="AlphaFoldDB" id="A0ABD5UUG7"/>
<protein>
    <submittedName>
        <fullName evidence="4">CARDB domain-containing protein</fullName>
    </submittedName>
</protein>
<dbReference type="EMBL" id="JBHSXL010000009">
    <property type="protein sequence ID" value="MFC6893199.1"/>
    <property type="molecule type" value="Genomic_DNA"/>
</dbReference>
<evidence type="ECO:0000256" key="1">
    <source>
        <dbReference type="SAM" id="MobiDB-lite"/>
    </source>
</evidence>
<keyword evidence="2" id="KW-1133">Transmembrane helix</keyword>
<keyword evidence="5" id="KW-1185">Reference proteome</keyword>
<proteinExistence type="predicted"/>
<dbReference type="Gene3D" id="2.60.40.10">
    <property type="entry name" value="Immunoglobulins"/>
    <property type="match status" value="2"/>
</dbReference>
<feature type="transmembrane region" description="Helical" evidence="2">
    <location>
        <begin position="27"/>
        <end position="51"/>
    </location>
</feature>
<sequence length="715" mass="76412">MRGSDRGEDGGARATGERVRSRARGSAGAVILATLLLAAATVGGVSVAGAASDGASNAIDTTDTGGFETAAVADSDAIRIENALRRVDRPGEYGVRTRVRIPDRVTELRLEIPETARDVTGTGFSRESETTWVWDRETSTPRLSYRMPANRTREDAGPLEGEGEYLFVGTGEWAIVRTPAIGARWRQTGDELRVTRENVVSGEGAASDRMAYLGPYEEHVHEAHGQRFRLIVPESAELSESPAEIHASLEHASGALRIGDRDGTVFVIAAPTSEVGWSVRGLQTGPADMWVRDLEGTDTATNVWVHEYVHTRQGYAEAPSGRWITEASASYYAALLTLERGGVDFESFRRVLERGERDPQASSVLSRPDTWRNAAEYTKGALVTGEIDRRMRLATDGQETTATVLRRLNAREDPIENDDVLGYVREAAGREVRDEAERLTTTEAAPTAWDRRAHDEAFGRLPARIAVSIDDPDAVRATGEYRGRAIDREPATLVPGETLQVRVRVSNVGGTAGEYDLEMRVDGETVATREGELDANESTVESFEHAFAERGDHEVSVAGDRITVSVVEPATPRVRDLTVAPDRVTAGEPIRVSATVENPESVPARGEFALSVNGETAETHEVLLDANETTTVESTVTPTDPGEATIAFGEARATVAVDPAATTAGSGSGGTADDGGGATNDGPTDERTPGFLGVHALVALLLAIALVGARVRGAG</sequence>